<comment type="caution">
    <text evidence="2">The sequence shown here is derived from an EMBL/GenBank/DDBJ whole genome shotgun (WGS) entry which is preliminary data.</text>
</comment>
<feature type="region of interest" description="Disordered" evidence="1">
    <location>
        <begin position="1"/>
        <end position="50"/>
    </location>
</feature>
<organism evidence="2 3">
    <name type="scientific">Oedothorax gibbosus</name>
    <dbReference type="NCBI Taxonomy" id="931172"/>
    <lineage>
        <taxon>Eukaryota</taxon>
        <taxon>Metazoa</taxon>
        <taxon>Ecdysozoa</taxon>
        <taxon>Arthropoda</taxon>
        <taxon>Chelicerata</taxon>
        <taxon>Arachnida</taxon>
        <taxon>Araneae</taxon>
        <taxon>Araneomorphae</taxon>
        <taxon>Entelegynae</taxon>
        <taxon>Araneoidea</taxon>
        <taxon>Linyphiidae</taxon>
        <taxon>Erigoninae</taxon>
        <taxon>Oedothorax</taxon>
    </lineage>
</organism>
<feature type="compositionally biased region" description="Polar residues" evidence="1">
    <location>
        <begin position="15"/>
        <end position="26"/>
    </location>
</feature>
<reference evidence="2 3" key="1">
    <citation type="journal article" date="2022" name="Nat. Ecol. Evol.">
        <title>A masculinizing supergene underlies an exaggerated male reproductive morph in a spider.</title>
        <authorList>
            <person name="Hendrickx F."/>
            <person name="De Corte Z."/>
            <person name="Sonet G."/>
            <person name="Van Belleghem S.M."/>
            <person name="Kostlbacher S."/>
            <person name="Vangestel C."/>
        </authorList>
    </citation>
    <scope>NUCLEOTIDE SEQUENCE [LARGE SCALE GENOMIC DNA]</scope>
    <source>
        <strain evidence="2">W744_W776</strain>
    </source>
</reference>
<name>A0AAV6UW46_9ARAC</name>
<keyword evidence="3" id="KW-1185">Reference proteome</keyword>
<sequence length="92" mass="10333">MTIDEPKEQNRPKRTQSAPRAPSSNGIDLAPVERPAWKTPDDMSRTDDAKIHSGKGFTALENFLNLTKNDVLRTNWGKMGSGRRNPLDLQML</sequence>
<dbReference type="AlphaFoldDB" id="A0AAV6UW46"/>
<proteinExistence type="predicted"/>
<dbReference type="EMBL" id="JAFNEN010000251">
    <property type="protein sequence ID" value="KAG8188043.1"/>
    <property type="molecule type" value="Genomic_DNA"/>
</dbReference>
<protein>
    <submittedName>
        <fullName evidence="2">Uncharacterized protein</fullName>
    </submittedName>
</protein>
<feature type="compositionally biased region" description="Basic and acidic residues" evidence="1">
    <location>
        <begin position="35"/>
        <end position="50"/>
    </location>
</feature>
<gene>
    <name evidence="2" type="ORF">JTE90_009917</name>
</gene>
<dbReference type="Proteomes" id="UP000827092">
    <property type="component" value="Unassembled WGS sequence"/>
</dbReference>
<evidence type="ECO:0000256" key="1">
    <source>
        <dbReference type="SAM" id="MobiDB-lite"/>
    </source>
</evidence>
<feature type="compositionally biased region" description="Basic and acidic residues" evidence="1">
    <location>
        <begin position="1"/>
        <end position="11"/>
    </location>
</feature>
<evidence type="ECO:0000313" key="2">
    <source>
        <dbReference type="EMBL" id="KAG8188043.1"/>
    </source>
</evidence>
<evidence type="ECO:0000313" key="3">
    <source>
        <dbReference type="Proteomes" id="UP000827092"/>
    </source>
</evidence>
<accession>A0AAV6UW46</accession>